<reference evidence="2" key="1">
    <citation type="submission" date="2022-11" db="UniProtKB">
        <authorList>
            <consortium name="WormBaseParasite"/>
        </authorList>
    </citation>
    <scope>IDENTIFICATION</scope>
</reference>
<sequence length="407" mass="44736">MVTANTLDMRALNQSTSMANMVIPSKEIASAAPIMSPGIICWKATSQTFRDPCHIHPSICQIDNLTPSSKTLVCKYPSSQPEEIEAEQPIPQVQPSPHQLLPQRLEVTELAKPIFLVAQVSVSISPHSQQWVNRTVFPTTTATIPDMIVQPLSTNSVAAELPIKTTIVNVTNGHCPLLFVNNTPNSIKLRADCQVATAAGDRDLTNHELVTLDKLFPCHTHQQKLSFALNKMTAKTRITAAQKARALRMLQQNRDVFSLPGDKPTFTKELTCIFVVFVNPRIRPASGCTGKKADNKSDLGGCELSINFGQLGSIILHRPCPTISAPQGGSQGQAPPKADFAKNTNLQGPWGSGHWERQCLDDAVIIDKVHCLSKTVCHHGWQIDCGRQWLLLGNCPQHLGTCHHRWW</sequence>
<dbReference type="AlphaFoldDB" id="A0A915K6G3"/>
<protein>
    <submittedName>
        <fullName evidence="2">Uncharacterized protein</fullName>
    </submittedName>
</protein>
<dbReference type="WBParaSite" id="nRc.2.0.1.t33467-RA">
    <property type="protein sequence ID" value="nRc.2.0.1.t33467-RA"/>
    <property type="gene ID" value="nRc.2.0.1.g33467"/>
</dbReference>
<keyword evidence="1" id="KW-1185">Reference proteome</keyword>
<organism evidence="1 2">
    <name type="scientific">Romanomermis culicivorax</name>
    <name type="common">Nematode worm</name>
    <dbReference type="NCBI Taxonomy" id="13658"/>
    <lineage>
        <taxon>Eukaryota</taxon>
        <taxon>Metazoa</taxon>
        <taxon>Ecdysozoa</taxon>
        <taxon>Nematoda</taxon>
        <taxon>Enoplea</taxon>
        <taxon>Dorylaimia</taxon>
        <taxon>Mermithida</taxon>
        <taxon>Mermithoidea</taxon>
        <taxon>Mermithidae</taxon>
        <taxon>Romanomermis</taxon>
    </lineage>
</organism>
<accession>A0A915K6G3</accession>
<dbReference type="Proteomes" id="UP000887565">
    <property type="component" value="Unplaced"/>
</dbReference>
<proteinExistence type="predicted"/>
<evidence type="ECO:0000313" key="1">
    <source>
        <dbReference type="Proteomes" id="UP000887565"/>
    </source>
</evidence>
<evidence type="ECO:0000313" key="2">
    <source>
        <dbReference type="WBParaSite" id="nRc.2.0.1.t33467-RA"/>
    </source>
</evidence>
<name>A0A915K6G3_ROMCU</name>